<dbReference type="PANTHER" id="PTHR43139">
    <property type="entry name" value="SI:DKEY-122A22.2"/>
    <property type="match status" value="1"/>
</dbReference>
<feature type="domain" description="AB hydrolase-1" evidence="1">
    <location>
        <begin position="61"/>
        <end position="171"/>
    </location>
</feature>
<comment type="caution">
    <text evidence="2">The sequence shown here is derived from an EMBL/GenBank/DDBJ whole genome shotgun (WGS) entry which is preliminary data.</text>
</comment>
<dbReference type="SUPFAM" id="SSF53474">
    <property type="entry name" value="alpha/beta-Hydrolases"/>
    <property type="match status" value="1"/>
</dbReference>
<organism evidence="2 3">
    <name type="scientific">Ceratodon purpureus</name>
    <name type="common">Fire moss</name>
    <name type="synonym">Dicranum purpureum</name>
    <dbReference type="NCBI Taxonomy" id="3225"/>
    <lineage>
        <taxon>Eukaryota</taxon>
        <taxon>Viridiplantae</taxon>
        <taxon>Streptophyta</taxon>
        <taxon>Embryophyta</taxon>
        <taxon>Bryophyta</taxon>
        <taxon>Bryophytina</taxon>
        <taxon>Bryopsida</taxon>
        <taxon>Dicranidae</taxon>
        <taxon>Pseudoditrichales</taxon>
        <taxon>Ditrichaceae</taxon>
        <taxon>Ceratodon</taxon>
    </lineage>
</organism>
<dbReference type="Proteomes" id="UP000822688">
    <property type="component" value="Chromosome 12"/>
</dbReference>
<dbReference type="InterPro" id="IPR029058">
    <property type="entry name" value="AB_hydrolase_fold"/>
</dbReference>
<dbReference type="InterPro" id="IPR000639">
    <property type="entry name" value="Epox_hydrolase-like"/>
</dbReference>
<keyword evidence="3" id="KW-1185">Reference proteome</keyword>
<gene>
    <name evidence="2" type="ORF">KC19_12G148200</name>
</gene>
<proteinExistence type="predicted"/>
<dbReference type="Gene3D" id="3.40.50.1820">
    <property type="entry name" value="alpha/beta hydrolase"/>
    <property type="match status" value="1"/>
</dbReference>
<dbReference type="InterPro" id="IPR000073">
    <property type="entry name" value="AB_hydrolase_1"/>
</dbReference>
<dbReference type="GO" id="GO:0003824">
    <property type="term" value="F:catalytic activity"/>
    <property type="evidence" value="ECO:0007669"/>
    <property type="project" value="InterPro"/>
</dbReference>
<dbReference type="InterPro" id="IPR052370">
    <property type="entry name" value="Meta-cleavage_hydrolase"/>
</dbReference>
<dbReference type="PRINTS" id="PR00111">
    <property type="entry name" value="ABHYDROLASE"/>
</dbReference>
<protein>
    <recommendedName>
        <fullName evidence="1">AB hydrolase-1 domain-containing protein</fullName>
    </recommendedName>
</protein>
<dbReference type="EMBL" id="CM026433">
    <property type="protein sequence ID" value="KAG0555156.1"/>
    <property type="molecule type" value="Genomic_DNA"/>
</dbReference>
<reference evidence="2" key="1">
    <citation type="submission" date="2020-06" db="EMBL/GenBank/DDBJ databases">
        <title>WGS assembly of Ceratodon purpureus strain R40.</title>
        <authorList>
            <person name="Carey S.B."/>
            <person name="Jenkins J."/>
            <person name="Shu S."/>
            <person name="Lovell J.T."/>
            <person name="Sreedasyam A."/>
            <person name="Maumus F."/>
            <person name="Tiley G.P."/>
            <person name="Fernandez-Pozo N."/>
            <person name="Barry K."/>
            <person name="Chen C."/>
            <person name="Wang M."/>
            <person name="Lipzen A."/>
            <person name="Daum C."/>
            <person name="Saski C.A."/>
            <person name="Payton A.C."/>
            <person name="Mcbreen J.C."/>
            <person name="Conrad R.E."/>
            <person name="Kollar L.M."/>
            <person name="Olsson S."/>
            <person name="Huttunen S."/>
            <person name="Landis J.B."/>
            <person name="Wickett N.J."/>
            <person name="Johnson M.G."/>
            <person name="Rensing S.A."/>
            <person name="Grimwood J."/>
            <person name="Schmutz J."/>
            <person name="Mcdaniel S.F."/>
        </authorList>
    </citation>
    <scope>NUCLEOTIDE SEQUENCE</scope>
    <source>
        <strain evidence="2">R40</strain>
    </source>
</reference>
<dbReference type="PANTHER" id="PTHR43139:SF52">
    <property type="entry name" value="SI:DKEY-122A22.2"/>
    <property type="match status" value="1"/>
</dbReference>
<accession>A0A8T0G777</accession>
<dbReference type="PRINTS" id="PR00412">
    <property type="entry name" value="EPOXHYDRLASE"/>
</dbReference>
<name>A0A8T0G777_CERPU</name>
<dbReference type="AlphaFoldDB" id="A0A8T0G777"/>
<dbReference type="Pfam" id="PF00561">
    <property type="entry name" value="Abhydrolase_1"/>
    <property type="match status" value="1"/>
</dbReference>
<sequence length="325" mass="36583">MGGCWDFSLIEFKLRLLRRHYKACGLKSELIPIDNDTTIHCWTPTPPIAEAGVWSVPNTKPSLLLLHGFAPNAMICWENQVSAFARDYNVYVPDLLFFGDSVTESKQRSETFQAECIAKMLQMLGVQNEVDVVGTSYGGMVAFRMAEKFPEFVNKIVFSDSGVCMSPDNDEPLLKKHGMNHISQMLVPEKVSDLKAGIDSAMYKAPWLPDFVCRDILKVLHEEHRVERKQLLDALVIGTEAAFPLPKLKQGRVLIVWGEHDAIFSTELAYKLQRHLGRSAEVTVMKNCGHVPQVENPKEYNHIVLDFLKSSVPSVISKRQVTPVS</sequence>
<evidence type="ECO:0000313" key="3">
    <source>
        <dbReference type="Proteomes" id="UP000822688"/>
    </source>
</evidence>
<evidence type="ECO:0000313" key="2">
    <source>
        <dbReference type="EMBL" id="KAG0555156.1"/>
    </source>
</evidence>
<evidence type="ECO:0000259" key="1">
    <source>
        <dbReference type="Pfam" id="PF00561"/>
    </source>
</evidence>
<dbReference type="OrthoDB" id="6431331at2759"/>